<evidence type="ECO:0000313" key="2">
    <source>
        <dbReference type="Proteomes" id="UP000244792"/>
    </source>
</evidence>
<evidence type="ECO:0008006" key="3">
    <source>
        <dbReference type="Google" id="ProtNLM"/>
    </source>
</evidence>
<keyword evidence="2" id="KW-1185">Reference proteome</keyword>
<dbReference type="KEGG" id="taci:TDSAC_1023"/>
<evidence type="ECO:0000313" key="1">
    <source>
        <dbReference type="EMBL" id="AWB10376.1"/>
    </source>
</evidence>
<protein>
    <recommendedName>
        <fullName evidence="3">Carbonic anhydrase</fullName>
    </recommendedName>
</protein>
<accession>A0A2R4W0Y3</accession>
<dbReference type="Proteomes" id="UP000244792">
    <property type="component" value="Chromosome"/>
</dbReference>
<dbReference type="AlphaFoldDB" id="A0A2R4W0Y3"/>
<dbReference type="RefSeq" id="WP_108309181.1">
    <property type="nucleotide sequence ID" value="NZ_CP020921.1"/>
</dbReference>
<proteinExistence type="predicted"/>
<dbReference type="EMBL" id="CP020921">
    <property type="protein sequence ID" value="AWB10376.1"/>
    <property type="molecule type" value="Genomic_DNA"/>
</dbReference>
<gene>
    <name evidence="1" type="ORF">TDSAC_1023</name>
</gene>
<dbReference type="OrthoDB" id="9794613at2"/>
<reference evidence="1 2" key="1">
    <citation type="submission" date="2017-04" db="EMBL/GenBank/DDBJ databases">
        <title>Genomic insights into metabolism of Thermodesulfobium acidiphilum.</title>
        <authorList>
            <person name="Toshchakov S.V."/>
            <person name="Frolov E.N."/>
            <person name="Kublanov I.V."/>
            <person name="Samarov N.I."/>
            <person name="Novikov A."/>
            <person name="Lebedinsky A.V."/>
            <person name="Bonch-Osmolovskaya E.A."/>
            <person name="Chernyh N.A."/>
        </authorList>
    </citation>
    <scope>NUCLEOTIDE SEQUENCE [LARGE SCALE GENOMIC DNA]</scope>
    <source>
        <strain evidence="1 2">3127-1</strain>
    </source>
</reference>
<sequence>MVFASAINCMDGRTQEPVINWIKKNYNVKYIDMITEAGPIKIISENSDICLINSIKERLNISINIHGSKLIAIVGHYDCAKNPENKNTQIKQIKDCINIVKQWYDVEIVGLYVNENWQVEEIDIYKNS</sequence>
<dbReference type="Pfam" id="PF20393">
    <property type="entry name" value="Pro_CA_2"/>
    <property type="match status" value="1"/>
</dbReference>
<name>A0A2R4W0Y3_THEAF</name>
<dbReference type="InterPro" id="IPR046871">
    <property type="entry name" value="Pro_CA_2"/>
</dbReference>
<organism evidence="1 2">
    <name type="scientific">Thermodesulfobium acidiphilum</name>
    <dbReference type="NCBI Taxonomy" id="1794699"/>
    <lineage>
        <taxon>Bacteria</taxon>
        <taxon>Pseudomonadati</taxon>
        <taxon>Thermodesulfobiota</taxon>
        <taxon>Thermodesulfobiia</taxon>
        <taxon>Thermodesulfobiales</taxon>
        <taxon>Thermodesulfobiaceae</taxon>
        <taxon>Thermodesulfobium</taxon>
    </lineage>
</organism>